<protein>
    <submittedName>
        <fullName evidence="1">Uncharacterized protein</fullName>
    </submittedName>
</protein>
<sequence length="220" mass="25242">MIAARFTPQTDASNRSFASNTFSKRSFINESSTARRAKQLLVSNQNSLNNLLNEPLIKSNSNAKNSPINENIFIKKPFKHYVKKPSKSKEISSLQEPVLRPSSSLLLKTAQDVNQFVSIFDKNTQLTASFVNSRTPVRRPLAYSRYSGLRPLNLTFKQGPTIQNCIGIIREPKTQNSEQIKEIYRIKMKQLEQKKIMDEYLELNREKETDSARKTPRSVF</sequence>
<dbReference type="Proteomes" id="UP000276133">
    <property type="component" value="Unassembled WGS sequence"/>
</dbReference>
<keyword evidence="2" id="KW-1185">Reference proteome</keyword>
<accession>A0A3M7PG58</accession>
<dbReference type="EMBL" id="REGN01011242">
    <property type="protein sequence ID" value="RMZ97710.1"/>
    <property type="molecule type" value="Genomic_DNA"/>
</dbReference>
<reference evidence="1 2" key="1">
    <citation type="journal article" date="2018" name="Sci. Rep.">
        <title>Genomic signatures of local adaptation to the degree of environmental predictability in rotifers.</title>
        <authorList>
            <person name="Franch-Gras L."/>
            <person name="Hahn C."/>
            <person name="Garcia-Roger E.M."/>
            <person name="Carmona M.J."/>
            <person name="Serra M."/>
            <person name="Gomez A."/>
        </authorList>
    </citation>
    <scope>NUCLEOTIDE SEQUENCE [LARGE SCALE GENOMIC DNA]</scope>
    <source>
        <strain evidence="1">HYR1</strain>
    </source>
</reference>
<dbReference type="AlphaFoldDB" id="A0A3M7PG58"/>
<organism evidence="1 2">
    <name type="scientific">Brachionus plicatilis</name>
    <name type="common">Marine rotifer</name>
    <name type="synonym">Brachionus muelleri</name>
    <dbReference type="NCBI Taxonomy" id="10195"/>
    <lineage>
        <taxon>Eukaryota</taxon>
        <taxon>Metazoa</taxon>
        <taxon>Spiralia</taxon>
        <taxon>Gnathifera</taxon>
        <taxon>Rotifera</taxon>
        <taxon>Eurotatoria</taxon>
        <taxon>Monogononta</taxon>
        <taxon>Pseudotrocha</taxon>
        <taxon>Ploima</taxon>
        <taxon>Brachionidae</taxon>
        <taxon>Brachionus</taxon>
    </lineage>
</organism>
<dbReference type="OrthoDB" id="10457901at2759"/>
<comment type="caution">
    <text evidence="1">The sequence shown here is derived from an EMBL/GenBank/DDBJ whole genome shotgun (WGS) entry which is preliminary data.</text>
</comment>
<evidence type="ECO:0000313" key="2">
    <source>
        <dbReference type="Proteomes" id="UP000276133"/>
    </source>
</evidence>
<name>A0A3M7PG58_BRAPC</name>
<evidence type="ECO:0000313" key="1">
    <source>
        <dbReference type="EMBL" id="RMZ97710.1"/>
    </source>
</evidence>
<proteinExistence type="predicted"/>
<gene>
    <name evidence="1" type="ORF">BpHYR1_002747</name>
</gene>